<evidence type="ECO:0000313" key="2">
    <source>
        <dbReference type="Proteomes" id="UP001054837"/>
    </source>
</evidence>
<organism evidence="1 2">
    <name type="scientific">Caerostris darwini</name>
    <dbReference type="NCBI Taxonomy" id="1538125"/>
    <lineage>
        <taxon>Eukaryota</taxon>
        <taxon>Metazoa</taxon>
        <taxon>Ecdysozoa</taxon>
        <taxon>Arthropoda</taxon>
        <taxon>Chelicerata</taxon>
        <taxon>Arachnida</taxon>
        <taxon>Araneae</taxon>
        <taxon>Araneomorphae</taxon>
        <taxon>Entelegynae</taxon>
        <taxon>Araneoidea</taxon>
        <taxon>Araneidae</taxon>
        <taxon>Caerostris</taxon>
    </lineage>
</organism>
<sequence length="101" mass="11716">MQHLFPPSGALLPTDKTTFSKTCPPLRNRTILKWWKDIPRHDYGLYNEKPLSLGLLAKFIETGRVASVLEHQMHGRNWLTVQFTWWGGGWNDKVLMSAFHP</sequence>
<dbReference type="EMBL" id="BPLQ01015311">
    <property type="protein sequence ID" value="GIY87188.1"/>
    <property type="molecule type" value="Genomic_DNA"/>
</dbReference>
<reference evidence="1 2" key="1">
    <citation type="submission" date="2021-06" db="EMBL/GenBank/DDBJ databases">
        <title>Caerostris darwini draft genome.</title>
        <authorList>
            <person name="Kono N."/>
            <person name="Arakawa K."/>
        </authorList>
    </citation>
    <scope>NUCLEOTIDE SEQUENCE [LARGE SCALE GENOMIC DNA]</scope>
</reference>
<keyword evidence="2" id="KW-1185">Reference proteome</keyword>
<name>A0AAV4WY54_9ARAC</name>
<comment type="caution">
    <text evidence="1">The sequence shown here is derived from an EMBL/GenBank/DDBJ whole genome shotgun (WGS) entry which is preliminary data.</text>
</comment>
<proteinExistence type="predicted"/>
<protein>
    <submittedName>
        <fullName evidence="1">Uncharacterized protein</fullName>
    </submittedName>
</protein>
<accession>A0AAV4WY54</accession>
<gene>
    <name evidence="1" type="ORF">CDAR_68731</name>
</gene>
<dbReference type="Proteomes" id="UP001054837">
    <property type="component" value="Unassembled WGS sequence"/>
</dbReference>
<evidence type="ECO:0000313" key="1">
    <source>
        <dbReference type="EMBL" id="GIY87188.1"/>
    </source>
</evidence>
<dbReference type="AlphaFoldDB" id="A0AAV4WY54"/>